<sequence>MVFHIIKVLEPFAHQTRMAAGIEHTEECNIIRLYPLLLHLLE</sequence>
<protein>
    <submittedName>
        <fullName evidence="1">Uncharacterized protein</fullName>
    </submittedName>
</protein>
<dbReference type="EMBL" id="GBRH01277816">
    <property type="protein sequence ID" value="JAD20079.1"/>
    <property type="molecule type" value="Transcribed_RNA"/>
</dbReference>
<dbReference type="AlphaFoldDB" id="A0A0A8Y147"/>
<reference evidence="1" key="1">
    <citation type="submission" date="2014-09" db="EMBL/GenBank/DDBJ databases">
        <authorList>
            <person name="Magalhaes I.L.F."/>
            <person name="Oliveira U."/>
            <person name="Santos F.R."/>
            <person name="Vidigal T.H.D.A."/>
            <person name="Brescovit A.D."/>
            <person name="Santos A.J."/>
        </authorList>
    </citation>
    <scope>NUCLEOTIDE SEQUENCE</scope>
    <source>
        <tissue evidence="1">Shoot tissue taken approximately 20 cm above the soil surface</tissue>
    </source>
</reference>
<name>A0A0A8Y147_ARUDO</name>
<proteinExistence type="predicted"/>
<accession>A0A0A8Y147</accession>
<reference evidence="1" key="2">
    <citation type="journal article" date="2015" name="Data Brief">
        <title>Shoot transcriptome of the giant reed, Arundo donax.</title>
        <authorList>
            <person name="Barrero R.A."/>
            <person name="Guerrero F.D."/>
            <person name="Moolhuijzen P."/>
            <person name="Goolsby J.A."/>
            <person name="Tidwell J."/>
            <person name="Bellgard S.E."/>
            <person name="Bellgard M.I."/>
        </authorList>
    </citation>
    <scope>NUCLEOTIDE SEQUENCE</scope>
    <source>
        <tissue evidence="1">Shoot tissue taken approximately 20 cm above the soil surface</tissue>
    </source>
</reference>
<organism evidence="1">
    <name type="scientific">Arundo donax</name>
    <name type="common">Giant reed</name>
    <name type="synonym">Donax arundinaceus</name>
    <dbReference type="NCBI Taxonomy" id="35708"/>
    <lineage>
        <taxon>Eukaryota</taxon>
        <taxon>Viridiplantae</taxon>
        <taxon>Streptophyta</taxon>
        <taxon>Embryophyta</taxon>
        <taxon>Tracheophyta</taxon>
        <taxon>Spermatophyta</taxon>
        <taxon>Magnoliopsida</taxon>
        <taxon>Liliopsida</taxon>
        <taxon>Poales</taxon>
        <taxon>Poaceae</taxon>
        <taxon>PACMAD clade</taxon>
        <taxon>Arundinoideae</taxon>
        <taxon>Arundineae</taxon>
        <taxon>Arundo</taxon>
    </lineage>
</organism>
<evidence type="ECO:0000313" key="1">
    <source>
        <dbReference type="EMBL" id="JAD20079.1"/>
    </source>
</evidence>